<feature type="domain" description="YobI-like P-loop NTPase" evidence="2">
    <location>
        <begin position="33"/>
        <end position="392"/>
    </location>
</feature>
<evidence type="ECO:0000313" key="4">
    <source>
        <dbReference type="Proteomes" id="UP000219182"/>
    </source>
</evidence>
<dbReference type="InterPro" id="IPR048428">
    <property type="entry name" value="YobI-NTPase"/>
</dbReference>
<gene>
    <name evidence="3" type="ORF">CN311_04320</name>
</gene>
<feature type="transmembrane region" description="Helical" evidence="1">
    <location>
        <begin position="129"/>
        <end position="148"/>
    </location>
</feature>
<name>A0A2A6FKU5_9HYPH</name>
<evidence type="ECO:0000256" key="1">
    <source>
        <dbReference type="SAM" id="Phobius"/>
    </source>
</evidence>
<dbReference type="GO" id="GO:0003677">
    <property type="term" value="F:DNA binding"/>
    <property type="evidence" value="ECO:0007669"/>
    <property type="project" value="UniProtKB-KW"/>
</dbReference>
<keyword evidence="4" id="KW-1185">Reference proteome</keyword>
<feature type="transmembrane region" description="Helical" evidence="1">
    <location>
        <begin position="168"/>
        <end position="185"/>
    </location>
</feature>
<dbReference type="Pfam" id="PF20693">
    <property type="entry name" value="YobI-ATPase"/>
    <property type="match status" value="1"/>
</dbReference>
<dbReference type="InterPro" id="IPR027417">
    <property type="entry name" value="P-loop_NTPase"/>
</dbReference>
<accession>A0A2A6FKU5</accession>
<dbReference type="AlphaFoldDB" id="A0A2A6FKU5"/>
<keyword evidence="1" id="KW-0472">Membrane</keyword>
<dbReference type="SUPFAM" id="SSF52540">
    <property type="entry name" value="P-loop containing nucleoside triphosphate hydrolases"/>
    <property type="match status" value="1"/>
</dbReference>
<dbReference type="Proteomes" id="UP000219182">
    <property type="component" value="Unassembled WGS sequence"/>
</dbReference>
<keyword evidence="3" id="KW-0238">DNA-binding</keyword>
<organism evidence="3 4">
    <name type="scientific">Mesorhizobium sanjuanii</name>
    <dbReference type="NCBI Taxonomy" id="2037900"/>
    <lineage>
        <taxon>Bacteria</taxon>
        <taxon>Pseudomonadati</taxon>
        <taxon>Pseudomonadota</taxon>
        <taxon>Alphaproteobacteria</taxon>
        <taxon>Hyphomicrobiales</taxon>
        <taxon>Phyllobacteriaceae</taxon>
        <taxon>Mesorhizobium</taxon>
    </lineage>
</organism>
<keyword evidence="1" id="KW-0812">Transmembrane</keyword>
<comment type="caution">
    <text evidence="3">The sequence shown here is derived from an EMBL/GenBank/DDBJ whole genome shotgun (WGS) entry which is preliminary data.</text>
</comment>
<sequence length="1186" mass="134807">MWKRHFWKSPQKIPVSRFVDLAPTSNADQTGIYHEALEFATNNDEVLNIALTGPYGSGKSSVIKSFLLKYPRPKLELSLASFLPEGEVPGVRVSKQEIERSILQQILYGAGANKLPLSRFKRIQIPEKWSAASSLAVCLGVFCLWYIVTNQSDVISGKFFKPFELSNWFNIVSFAVAALFVWRLVHTAYLKSLGLSLKSISLKDIQIAPKAADEESILNRHLDEIIYFFQSTKYDLVVIEDLDRFDNPDIFVTLREINALVNENADIHRRIRFLYALRDDIFINTDRTKFFEFIVPVIPVINHSNSIDKVLEHTQRIDLDRRLDRRFVREVSRYLSDLRLIANIFNEYVIYASNLRADGDGALDPNKLLAVLIYKNVIPKDFAALHRQEGALSKVLNRYDEFVEKSGNKIRSELDQIQADLVRSDEQYARDLAELHRIYAMAIVERVPQYYTHLHPSFGQIALAALPQHPQFEALFSQPPVRVTNSAGQQSSVDLRGIEAAVDPNWSFAERKTQIEHKSTEHRGKMEKKAQELKAELPLLRTRKFHVVVRESSALIEEVFAEVGESRDLLKFLILEGYLDDTYYQYTSLFHSGRLSRKDNKFLIQIRSFNNPDPDFQLDSISEVIASMREDDFGRTYVLNRFIMDGLLENPQEYAAQITSAFEFIASHVDDCKDFFQSYYARGAYVDRLVSTLIRRWPTFTVAALRSDLAVSHAARILAHAPNGEIKQGTPAGFTLARFASQELSRILAERVEFDLGILKSLQVEIADIRVIADHQDVVSYVAAEGLYRISVGNIRLIMEQVVKFPTLGDLDTNHFSSLREANYSPLLKHVGSGFEAYVRDVLLKLENNTAEDPSAIIEVLSHDEVGIELRSEFLSMQTATFPSFEGVPAAFHSSLVKEQKIGSTWENCLAFLTSEAFSPDVLTAFLQSEASEALSRKAIPNGKNAFALRKFVIENDALPDEIYRSHVRQLPLAFTVLPEVGPTKIRILIEERRAAFSVDNFVKLEDDEHKALFIELNFEDYRIKRNEFSIDAKVIERLLNSNLADSQKMAIIGDIDPDVVSKNPSLATAIGPVLDRSKIVAKDYGSDFVRAVILNSYPESLQLSLFNKFHAVLTMGEVRDVLRGLPVPYRDIATYGKSPRIDRDLINEQFVLWLSERRIISSFAPTLFGDGIRISTFRKEPSTDE</sequence>
<protein>
    <submittedName>
        <fullName evidence="3">DNA-binding protein</fullName>
    </submittedName>
</protein>
<dbReference type="EMBL" id="NWQG01000020">
    <property type="protein sequence ID" value="PDQ22355.1"/>
    <property type="molecule type" value="Genomic_DNA"/>
</dbReference>
<evidence type="ECO:0000313" key="3">
    <source>
        <dbReference type="EMBL" id="PDQ22355.1"/>
    </source>
</evidence>
<evidence type="ECO:0000259" key="2">
    <source>
        <dbReference type="Pfam" id="PF20693"/>
    </source>
</evidence>
<proteinExistence type="predicted"/>
<reference evidence="3 4" key="1">
    <citation type="submission" date="2017-09" db="EMBL/GenBank/DDBJ databases">
        <title>Mesorhizobum sanjuanii sp. nov. isolated from nodules of Lotus tenuis in saline-alkaline lowlands of Flooding Pampa.</title>
        <authorList>
            <person name="Sannazzaro A.I."/>
            <person name="Torres Tejerizo G.A."/>
            <person name="Fontana F."/>
            <person name="Cumpa Velazquez L.M."/>
            <person name="Hansen L."/>
            <person name="Pistorio M."/>
            <person name="Estrella M.J."/>
        </authorList>
    </citation>
    <scope>NUCLEOTIDE SEQUENCE [LARGE SCALE GENOMIC DNA]</scope>
    <source>
        <strain evidence="3 4">BSA136</strain>
    </source>
</reference>
<keyword evidence="1" id="KW-1133">Transmembrane helix</keyword>